<dbReference type="OrthoDB" id="233478at2157"/>
<dbReference type="Proteomes" id="UP000066737">
    <property type="component" value="Chromosome I"/>
</dbReference>
<accession>A0A0U5CZY4</accession>
<proteinExistence type="predicted"/>
<evidence type="ECO:0000313" key="1">
    <source>
        <dbReference type="EMBL" id="CQH60010.1"/>
    </source>
</evidence>
<dbReference type="KEGG" id="hhb:Hhub_3110"/>
<name>A0A0U5CZY4_9EURY</name>
<reference evidence="2" key="1">
    <citation type="journal article" date="2016" name="Environ. Microbiol.">
        <title>The complete genome of a viable archaeum isolated from 123-million-year-old rock salt.</title>
        <authorList>
            <person name="Jaakkola S.T."/>
            <person name="Pfeiffer F."/>
            <person name="Ravantti J.J."/>
            <person name="Guo Q."/>
            <person name="Liu Y."/>
            <person name="Chen X."/>
            <person name="Ma H."/>
            <person name="Yang C."/>
            <person name="Oksanen H.M."/>
            <person name="Bamford D.H."/>
        </authorList>
    </citation>
    <scope>NUCLEOTIDE SEQUENCE</scope>
    <source>
        <strain evidence="2">JI20-1</strain>
    </source>
</reference>
<gene>
    <name evidence="1" type="ORF">HHUB_3110</name>
</gene>
<dbReference type="GeneID" id="26659732"/>
<protein>
    <submittedName>
        <fullName evidence="1">DUF2071 family protein</fullName>
    </submittedName>
</protein>
<organism evidence="1 2">
    <name type="scientific">Halobacterium hubeiense</name>
    <dbReference type="NCBI Taxonomy" id="1407499"/>
    <lineage>
        <taxon>Archaea</taxon>
        <taxon>Methanobacteriati</taxon>
        <taxon>Methanobacteriota</taxon>
        <taxon>Stenosarchaea group</taxon>
        <taxon>Halobacteria</taxon>
        <taxon>Halobacteriales</taxon>
        <taxon>Halobacteriaceae</taxon>
        <taxon>Halobacterium</taxon>
    </lineage>
</organism>
<dbReference type="PANTHER" id="PTHR39186:SF1">
    <property type="entry name" value="DUF2071 DOMAIN-CONTAINING PROTEIN"/>
    <property type="match status" value="1"/>
</dbReference>
<dbReference type="Gene3D" id="2.40.400.10">
    <property type="entry name" value="Acetoacetate decarboxylase-like"/>
    <property type="match status" value="1"/>
</dbReference>
<keyword evidence="2" id="KW-1185">Reference proteome</keyword>
<dbReference type="Pfam" id="PF09844">
    <property type="entry name" value="DUF2071"/>
    <property type="match status" value="1"/>
</dbReference>
<sequence length="227" mass="25294">MDVVSMEWRDVLVASWPVDPDVVAARLPDGVEVDTFDGRAWLSAVPFVMRNVRPFDVPASIGRTFGELNLRTYVTGDAGPGIYFFNLDANDRLGVALARTLFQLPYYRAEMNVTRTGDAVEFRSHRTHGGVPDLDFDATYEPVGETETASPGTLEAFLLERYRFYTAGRSRLFCGEVAHEPWRLAHADATFRTNDLFAANGFETPDSVPHLVYSPGVDVTAERVRVV</sequence>
<dbReference type="InterPro" id="IPR018644">
    <property type="entry name" value="DUF2071"/>
</dbReference>
<dbReference type="STRING" id="1407499.HHUB_3110"/>
<dbReference type="RefSeq" id="WP_059057491.1">
    <property type="nucleotide sequence ID" value="NZ_CEML01000001.1"/>
</dbReference>
<dbReference type="AlphaFoldDB" id="A0A0U5CZY4"/>
<evidence type="ECO:0000313" key="2">
    <source>
        <dbReference type="Proteomes" id="UP000066737"/>
    </source>
</evidence>
<dbReference type="EMBL" id="LN831302">
    <property type="protein sequence ID" value="CQH60010.1"/>
    <property type="molecule type" value="Genomic_DNA"/>
</dbReference>
<dbReference type="SUPFAM" id="SSF160104">
    <property type="entry name" value="Acetoacetate decarboxylase-like"/>
    <property type="match status" value="1"/>
</dbReference>
<dbReference type="PANTHER" id="PTHR39186">
    <property type="entry name" value="DUF2071 FAMILY PROTEIN"/>
    <property type="match status" value="1"/>
</dbReference>
<dbReference type="InterPro" id="IPR023375">
    <property type="entry name" value="ADC_dom_sf"/>
</dbReference>